<dbReference type="STRING" id="1294142.CINTURNW_3778"/>
<dbReference type="GO" id="GO:0016740">
    <property type="term" value="F:transferase activity"/>
    <property type="evidence" value="ECO:0007669"/>
    <property type="project" value="UniProtKB-KW"/>
</dbReference>
<protein>
    <submittedName>
        <fullName evidence="8">PTS system lactose/cellobiose-specific transporter subunit IIA</fullName>
    </submittedName>
</protein>
<dbReference type="InterPro" id="IPR003188">
    <property type="entry name" value="PTS_IIA_lac/cel"/>
</dbReference>
<dbReference type="InterPro" id="IPR036542">
    <property type="entry name" value="PTS_IIA_lac/cel_sf"/>
</dbReference>
<dbReference type="EMBL" id="APJA01000023">
    <property type="protein sequence ID" value="ERK28987.1"/>
    <property type="molecule type" value="Genomic_DNA"/>
</dbReference>
<dbReference type="PROSITE" id="PS51095">
    <property type="entry name" value="PTS_EIIA_TYPE_3"/>
    <property type="match status" value="1"/>
</dbReference>
<dbReference type="HOGENOM" id="CLU_152490_1_0_9"/>
<keyword evidence="9" id="KW-1185">Reference proteome</keyword>
<dbReference type="Proteomes" id="UP000016721">
    <property type="component" value="Unassembled WGS sequence"/>
</dbReference>
<evidence type="ECO:0000313" key="8">
    <source>
        <dbReference type="EMBL" id="ERK28987.1"/>
    </source>
</evidence>
<dbReference type="GO" id="GO:0046872">
    <property type="term" value="F:metal ion binding"/>
    <property type="evidence" value="ECO:0007669"/>
    <property type="project" value="UniProtKB-KW"/>
</dbReference>
<accession>U2N0G6</accession>
<evidence type="ECO:0000256" key="3">
    <source>
        <dbReference type="ARBA" id="ARBA00022679"/>
    </source>
</evidence>
<feature type="binding site" evidence="6">
    <location>
        <position position="79"/>
    </location>
    <ligand>
        <name>Mg(2+)</name>
        <dbReference type="ChEBI" id="CHEBI:18420"/>
        <note>ligand shared between all trimeric partners</note>
    </ligand>
</feature>
<evidence type="ECO:0000256" key="7">
    <source>
        <dbReference type="PROSITE-ProRule" id="PRU00418"/>
    </source>
</evidence>
<sequence>MDEMEQIVFSLITNSGAARSYAFEALDEALSGKYEGAVDLMQKSRVEISNAHKIQTSLIQNEAAGNKTEVSLLLVHAQDHLMTSILAKDLIEKMIEMQNTIVKLEQKIISNKI</sequence>
<dbReference type="PATRIC" id="fig|1294142.3.peg.3942"/>
<keyword evidence="6" id="KW-0479">Metal-binding</keyword>
<gene>
    <name evidence="8" type="ORF">CINTURNW_3778</name>
</gene>
<dbReference type="Gene3D" id="1.20.58.80">
    <property type="entry name" value="Phosphotransferase system, lactose/cellobiose-type IIA subunit"/>
    <property type="match status" value="1"/>
</dbReference>
<organism evidence="8 9">
    <name type="scientific">Clostridium intestinale URNW</name>
    <dbReference type="NCBI Taxonomy" id="1294142"/>
    <lineage>
        <taxon>Bacteria</taxon>
        <taxon>Bacillati</taxon>
        <taxon>Bacillota</taxon>
        <taxon>Clostridia</taxon>
        <taxon>Eubacteriales</taxon>
        <taxon>Clostridiaceae</taxon>
        <taxon>Clostridium</taxon>
    </lineage>
</organism>
<reference evidence="8 9" key="1">
    <citation type="journal article" date="2013" name="Genome Announc.">
        <title>Draft Genome Sequence of the Hydrogen- and Ethanol-Producing Bacterium Clostridium intestinale Strain URNW.</title>
        <authorList>
            <person name="Lal S."/>
            <person name="Ramachandran U."/>
            <person name="Zhang X."/>
            <person name="Sparling R."/>
            <person name="Levin D.B."/>
        </authorList>
    </citation>
    <scope>NUCLEOTIDE SEQUENCE [LARGE SCALE GENOMIC DNA]</scope>
    <source>
        <strain evidence="8 9">URNW</strain>
    </source>
</reference>
<evidence type="ECO:0000256" key="1">
    <source>
        <dbReference type="ARBA" id="ARBA00022448"/>
    </source>
</evidence>
<feature type="active site" description="Tele-phosphohistidine intermediate" evidence="5">
    <location>
        <position position="76"/>
    </location>
</feature>
<dbReference type="GO" id="GO:0009401">
    <property type="term" value="P:phosphoenolpyruvate-dependent sugar phosphotransferase system"/>
    <property type="evidence" value="ECO:0007669"/>
    <property type="project" value="UniProtKB-KW"/>
</dbReference>
<dbReference type="SUPFAM" id="SSF46973">
    <property type="entry name" value="Enzyme IIa from lactose specific PTS, IIa-lac"/>
    <property type="match status" value="1"/>
</dbReference>
<dbReference type="PANTHER" id="PTHR34382">
    <property type="entry name" value="PTS SYSTEM N,N'-DIACETYLCHITOBIOSE-SPECIFIC EIIA COMPONENT"/>
    <property type="match status" value="1"/>
</dbReference>
<comment type="caution">
    <text evidence="8">The sequence shown here is derived from an EMBL/GenBank/DDBJ whole genome shotgun (WGS) entry which is preliminary data.</text>
</comment>
<name>U2N0G6_9CLOT</name>
<dbReference type="PIRSF" id="PIRSF000699">
    <property type="entry name" value="PTS_IILac_III"/>
    <property type="match status" value="1"/>
</dbReference>
<evidence type="ECO:0000256" key="2">
    <source>
        <dbReference type="ARBA" id="ARBA00022597"/>
    </source>
</evidence>
<evidence type="ECO:0000256" key="5">
    <source>
        <dbReference type="PIRSR" id="PIRSR000699-1"/>
    </source>
</evidence>
<dbReference type="eggNOG" id="COG1447">
    <property type="taxonomic scope" value="Bacteria"/>
</dbReference>
<keyword evidence="6" id="KW-0460">Magnesium</keyword>
<dbReference type="AlphaFoldDB" id="U2N0G6"/>
<keyword evidence="1" id="KW-0813">Transport</keyword>
<proteinExistence type="predicted"/>
<dbReference type="Pfam" id="PF02255">
    <property type="entry name" value="PTS_IIA"/>
    <property type="match status" value="1"/>
</dbReference>
<keyword evidence="2" id="KW-0762">Sugar transport</keyword>
<evidence type="ECO:0000256" key="6">
    <source>
        <dbReference type="PIRSR" id="PIRSR000699-2"/>
    </source>
</evidence>
<dbReference type="CDD" id="cd00215">
    <property type="entry name" value="PTS_IIA_lac"/>
    <property type="match status" value="1"/>
</dbReference>
<feature type="modified residue" description="Phosphohistidine; by HPr" evidence="7">
    <location>
        <position position="76"/>
    </location>
</feature>
<keyword evidence="4" id="KW-0598">Phosphotransferase system</keyword>
<comment type="cofactor">
    <cofactor evidence="6">
        <name>Mg(2+)</name>
        <dbReference type="ChEBI" id="CHEBI:18420"/>
    </cofactor>
    <text evidence="6">Binds 1 Mg(2+) ion per trimer.</text>
</comment>
<dbReference type="PANTHER" id="PTHR34382:SF7">
    <property type="entry name" value="PTS SYSTEM N,N'-DIACETYLCHITOBIOSE-SPECIFIC EIIA COMPONENT"/>
    <property type="match status" value="1"/>
</dbReference>
<evidence type="ECO:0000256" key="4">
    <source>
        <dbReference type="ARBA" id="ARBA00022683"/>
    </source>
</evidence>
<evidence type="ECO:0000313" key="9">
    <source>
        <dbReference type="Proteomes" id="UP000016721"/>
    </source>
</evidence>
<keyword evidence="3" id="KW-0808">Transferase</keyword>